<evidence type="ECO:0000313" key="1">
    <source>
        <dbReference type="EMBL" id="MDT0341935.1"/>
    </source>
</evidence>
<dbReference type="SUPFAM" id="SSF101478">
    <property type="entry name" value="ADP-ribosylglycohydrolase"/>
    <property type="match status" value="1"/>
</dbReference>
<sequence length="324" mass="33003">MISDPLEPAAPGDRPAASDPTALAYDSLDGLSVGDALGAQFFVPGRSPADLVAGRLPESPWEWTDDTEMACSVVAELRDHGEVLPDRLAAAFADRCEPYRGYGPGAVVILHRIRDSVPWREAAGAAFGGAGSCGNGAAMRVAPLGARFAREPAVAAEQAARSAEVTHLHPEGVAGAVAVALAAATAAAARLANARPAPEAFLDAVLERLPDGEIRRGIVRARALLGRSAAEAAYELGNGSRVTAQDTVPFTLWLAATHLTDYPAAVTACVVAGGDADTTAAITGGIVAAHTGHGDRPGVRGIPAGWLAAREPLPAWSAPSVPGT</sequence>
<accession>A0ABU2MK83</accession>
<dbReference type="EMBL" id="JAVREL010000002">
    <property type="protein sequence ID" value="MDT0341935.1"/>
    <property type="molecule type" value="Genomic_DNA"/>
</dbReference>
<evidence type="ECO:0000313" key="2">
    <source>
        <dbReference type="Proteomes" id="UP001183246"/>
    </source>
</evidence>
<dbReference type="Pfam" id="PF03747">
    <property type="entry name" value="ADP_ribosyl_GH"/>
    <property type="match status" value="1"/>
</dbReference>
<reference evidence="2" key="1">
    <citation type="submission" date="2023-07" db="EMBL/GenBank/DDBJ databases">
        <title>30 novel species of actinomycetes from the DSMZ collection.</title>
        <authorList>
            <person name="Nouioui I."/>
        </authorList>
    </citation>
    <scope>NUCLEOTIDE SEQUENCE [LARGE SCALE GENOMIC DNA]</scope>
    <source>
        <strain evidence="2">DSM 44938</strain>
    </source>
</reference>
<protein>
    <submittedName>
        <fullName evidence="1">ADP-ribosylglycohydrolase family protein</fullName>
        <ecNumber evidence="1">3.2.2.-</ecNumber>
    </submittedName>
</protein>
<name>A0ABU2MK83_9ACTN</name>
<keyword evidence="2" id="KW-1185">Reference proteome</keyword>
<gene>
    <name evidence="1" type="ORF">RM590_04660</name>
</gene>
<comment type="caution">
    <text evidence="1">The sequence shown here is derived from an EMBL/GenBank/DDBJ whole genome shotgun (WGS) entry which is preliminary data.</text>
</comment>
<dbReference type="InterPro" id="IPR050792">
    <property type="entry name" value="ADP-ribosylglycohydrolase"/>
</dbReference>
<dbReference type="InterPro" id="IPR005502">
    <property type="entry name" value="Ribosyl_crysJ1"/>
</dbReference>
<dbReference type="EC" id="3.2.2.-" evidence="1"/>
<keyword evidence="1" id="KW-0378">Hydrolase</keyword>
<dbReference type="GO" id="GO:0016798">
    <property type="term" value="F:hydrolase activity, acting on glycosyl bonds"/>
    <property type="evidence" value="ECO:0007669"/>
    <property type="project" value="UniProtKB-KW"/>
</dbReference>
<dbReference type="PANTHER" id="PTHR16222">
    <property type="entry name" value="ADP-RIBOSYLGLYCOHYDROLASE"/>
    <property type="match status" value="1"/>
</dbReference>
<proteinExistence type="predicted"/>
<organism evidence="1 2">
    <name type="scientific">Streptomyces litchfieldiae</name>
    <dbReference type="NCBI Taxonomy" id="3075543"/>
    <lineage>
        <taxon>Bacteria</taxon>
        <taxon>Bacillati</taxon>
        <taxon>Actinomycetota</taxon>
        <taxon>Actinomycetes</taxon>
        <taxon>Kitasatosporales</taxon>
        <taxon>Streptomycetaceae</taxon>
        <taxon>Streptomyces</taxon>
    </lineage>
</organism>
<dbReference type="Proteomes" id="UP001183246">
    <property type="component" value="Unassembled WGS sequence"/>
</dbReference>
<keyword evidence="1" id="KW-0326">Glycosidase</keyword>
<dbReference type="Gene3D" id="1.10.4080.10">
    <property type="entry name" value="ADP-ribosylation/Crystallin J1"/>
    <property type="match status" value="1"/>
</dbReference>
<dbReference type="PANTHER" id="PTHR16222:SF12">
    <property type="entry name" value="ADP-RIBOSYLGLYCOHYDROLASE-RELATED"/>
    <property type="match status" value="1"/>
</dbReference>
<dbReference type="InterPro" id="IPR036705">
    <property type="entry name" value="Ribosyl_crysJ1_sf"/>
</dbReference>